<keyword evidence="6" id="KW-0862">Zinc</keyword>
<dbReference type="STRING" id="1413211.U473_04555"/>
<dbReference type="InterPro" id="IPR000834">
    <property type="entry name" value="Peptidase_M14"/>
</dbReference>
<dbReference type="OrthoDB" id="9802862at2"/>
<gene>
    <name evidence="11" type="ORF">U473_04555</name>
</gene>
<dbReference type="EMBL" id="LSKU01000001">
    <property type="protein sequence ID" value="KXG45013.1"/>
    <property type="molecule type" value="Genomic_DNA"/>
</dbReference>
<reference evidence="11 12" key="1">
    <citation type="submission" date="2016-02" db="EMBL/GenBank/DDBJ databases">
        <title>Draft Genome for Tepidibacillus decaturensis nov. sp. Strain Z9, an Anaerobic, Moderately Thermophilic and Heterotrophic Bacterium from Deep Subsurface of the Illinois Basin, USA.</title>
        <authorList>
            <person name="Dong Y."/>
            <person name="Chang J.Y."/>
            <person name="Sanford R."/>
            <person name="Fouke B.W."/>
        </authorList>
    </citation>
    <scope>NUCLEOTIDE SEQUENCE [LARGE SCALE GENOMIC DNA]</scope>
    <source>
        <strain evidence="11 12">Z9</strain>
    </source>
</reference>
<dbReference type="Pfam" id="PF00246">
    <property type="entry name" value="Peptidase_M14"/>
    <property type="match status" value="1"/>
</dbReference>
<evidence type="ECO:0000256" key="9">
    <source>
        <dbReference type="SAM" id="MobiDB-lite"/>
    </source>
</evidence>
<evidence type="ECO:0000256" key="6">
    <source>
        <dbReference type="ARBA" id="ARBA00022833"/>
    </source>
</evidence>
<name>A0A135L824_9BACI</name>
<evidence type="ECO:0000259" key="10">
    <source>
        <dbReference type="PROSITE" id="PS52035"/>
    </source>
</evidence>
<dbReference type="GO" id="GO:0004181">
    <property type="term" value="F:metallocarboxypeptidase activity"/>
    <property type="evidence" value="ECO:0007669"/>
    <property type="project" value="InterPro"/>
</dbReference>
<dbReference type="SUPFAM" id="SSF53187">
    <property type="entry name" value="Zn-dependent exopeptidases"/>
    <property type="match status" value="1"/>
</dbReference>
<proteinExistence type="inferred from homology"/>
<evidence type="ECO:0000313" key="11">
    <source>
        <dbReference type="EMBL" id="KXG45013.1"/>
    </source>
</evidence>
<dbReference type="GO" id="GO:0006508">
    <property type="term" value="P:proteolysis"/>
    <property type="evidence" value="ECO:0007669"/>
    <property type="project" value="UniProtKB-KW"/>
</dbReference>
<evidence type="ECO:0000256" key="1">
    <source>
        <dbReference type="ARBA" id="ARBA00001947"/>
    </source>
</evidence>
<keyword evidence="3" id="KW-0645">Protease</keyword>
<dbReference type="Proteomes" id="UP000070352">
    <property type="component" value="Unassembled WGS sequence"/>
</dbReference>
<keyword evidence="4" id="KW-0479">Metal-binding</keyword>
<keyword evidence="12" id="KW-1185">Reference proteome</keyword>
<comment type="caution">
    <text evidence="11">The sequence shown here is derived from an EMBL/GenBank/DDBJ whole genome shotgun (WGS) entry which is preliminary data.</text>
</comment>
<feature type="region of interest" description="Disordered" evidence="9">
    <location>
        <begin position="165"/>
        <end position="185"/>
    </location>
</feature>
<dbReference type="CDD" id="cd06229">
    <property type="entry name" value="M14_Endopeptidase_I"/>
    <property type="match status" value="1"/>
</dbReference>
<evidence type="ECO:0000256" key="8">
    <source>
        <dbReference type="PROSITE-ProRule" id="PRU01379"/>
    </source>
</evidence>
<feature type="domain" description="Peptidase M14" evidence="10">
    <location>
        <begin position="12"/>
        <end position="300"/>
    </location>
</feature>
<feature type="active site" description="Proton donor/acceptor" evidence="8">
    <location>
        <position position="270"/>
    </location>
</feature>
<evidence type="ECO:0000256" key="5">
    <source>
        <dbReference type="ARBA" id="ARBA00022801"/>
    </source>
</evidence>
<dbReference type="PROSITE" id="PS52035">
    <property type="entry name" value="PEPTIDASE_M14"/>
    <property type="match status" value="1"/>
</dbReference>
<dbReference type="InterPro" id="IPR057246">
    <property type="entry name" value="CARBOXYPEPT_ZN_1"/>
</dbReference>
<organism evidence="11 12">
    <name type="scientific">Tepidibacillus decaturensis</name>
    <dbReference type="NCBI Taxonomy" id="1413211"/>
    <lineage>
        <taxon>Bacteria</taxon>
        <taxon>Bacillati</taxon>
        <taxon>Bacillota</taxon>
        <taxon>Bacilli</taxon>
        <taxon>Bacillales</taxon>
        <taxon>Bacillaceae</taxon>
        <taxon>Tepidibacillus</taxon>
    </lineage>
</organism>
<dbReference type="GO" id="GO:0008270">
    <property type="term" value="F:zinc ion binding"/>
    <property type="evidence" value="ECO:0007669"/>
    <property type="project" value="InterPro"/>
</dbReference>
<evidence type="ECO:0000256" key="3">
    <source>
        <dbReference type="ARBA" id="ARBA00022670"/>
    </source>
</evidence>
<evidence type="ECO:0000256" key="2">
    <source>
        <dbReference type="ARBA" id="ARBA00005988"/>
    </source>
</evidence>
<dbReference type="RefSeq" id="WP_068727464.1">
    <property type="nucleotide sequence ID" value="NZ_LSKU01000001.1"/>
</dbReference>
<accession>A0A135L824</accession>
<keyword evidence="7" id="KW-0482">Metalloprotease</keyword>
<dbReference type="Gene3D" id="3.40.630.10">
    <property type="entry name" value="Zn peptidases"/>
    <property type="match status" value="1"/>
</dbReference>
<evidence type="ECO:0000313" key="12">
    <source>
        <dbReference type="Proteomes" id="UP000070352"/>
    </source>
</evidence>
<dbReference type="PANTHER" id="PTHR11705">
    <property type="entry name" value="PROTEASE FAMILY M14 CARBOXYPEPTIDASE A,B"/>
    <property type="match status" value="1"/>
</dbReference>
<dbReference type="GO" id="GO:0005615">
    <property type="term" value="C:extracellular space"/>
    <property type="evidence" value="ECO:0007669"/>
    <property type="project" value="TreeGrafter"/>
</dbReference>
<dbReference type="InterPro" id="IPR034274">
    <property type="entry name" value="ENP1_M14_CPD"/>
</dbReference>
<dbReference type="SMART" id="SM00631">
    <property type="entry name" value="Zn_pept"/>
    <property type="match status" value="1"/>
</dbReference>
<comment type="cofactor">
    <cofactor evidence="1">
        <name>Zn(2+)</name>
        <dbReference type="ChEBI" id="CHEBI:29105"/>
    </cofactor>
</comment>
<dbReference type="PRINTS" id="PR00765">
    <property type="entry name" value="CRBOXYPTASEA"/>
</dbReference>
<dbReference type="PROSITE" id="PS00132">
    <property type="entry name" value="CARBOXYPEPT_ZN_1"/>
    <property type="match status" value="1"/>
</dbReference>
<dbReference type="AlphaFoldDB" id="A0A135L824"/>
<evidence type="ECO:0000256" key="4">
    <source>
        <dbReference type="ARBA" id="ARBA00022723"/>
    </source>
</evidence>
<protein>
    <submittedName>
        <fullName evidence="11">Peptidase M14</fullName>
    </submittedName>
</protein>
<keyword evidence="5" id="KW-0378">Hydrolase</keyword>
<comment type="similarity">
    <text evidence="2 8">Belongs to the peptidase M14 family.</text>
</comment>
<evidence type="ECO:0000256" key="7">
    <source>
        <dbReference type="ARBA" id="ARBA00023049"/>
    </source>
</evidence>
<sequence>MIKKDDIVQTNEEYSYEDLVADIEALKSRYPFIQTDIIGSSVMGKSIYAIRLGIGQKEVFYSGDWHANEYLTAPLLMKFVEDYAKAYTQKRTLRGYDIEYLYRNNSIWIVPMVNPDGVELVIEGITPSHPFYQSVLRINSGSKDFRGWTANIRGVDLNHQWPADWEQENDRSPQVPSPRKYGGTRPLTEPETIAIYDFTKKHNFRMVLAFHSQCQVIYWGFKGMEPPESEKIVNRMAILTGYVPEKTAYSGAGYKDWFIQEFRKPGFTIEVGIGINPLPVSQFPQIYRENLAVLLEAPLL</sequence>
<dbReference type="PANTHER" id="PTHR11705:SF143">
    <property type="entry name" value="SLL0236 PROTEIN"/>
    <property type="match status" value="1"/>
</dbReference>